<dbReference type="PROSITE" id="PS50911">
    <property type="entry name" value="CHAP"/>
    <property type="match status" value="1"/>
</dbReference>
<accession>A0A8J3H9N8</accession>
<keyword evidence="4" id="KW-1185">Reference proteome</keyword>
<evidence type="ECO:0000259" key="2">
    <source>
        <dbReference type="PROSITE" id="PS50911"/>
    </source>
</evidence>
<evidence type="ECO:0000256" key="1">
    <source>
        <dbReference type="SAM" id="SignalP"/>
    </source>
</evidence>
<evidence type="ECO:0000313" key="3">
    <source>
        <dbReference type="EMBL" id="GHG95158.1"/>
    </source>
</evidence>
<sequence length="177" mass="19217">MSVKRLQLLSRGSILLCLLGLAACAQAPQRSTGIDPNRLAFSVKEAEALQSRGARVWCVPFARNLSGVEIRGNARTWWHQAKSQESFEVSKAPTVGAVMAFSATSSMPLGHVAVVSKLVSDRRVLVDHANWHRNQVSLGMAVIDVSDKNDWSRVRVESVPGAFGSVYPVNGFIMAKS</sequence>
<dbReference type="AlphaFoldDB" id="A0A8J3H9N8"/>
<reference evidence="3" key="1">
    <citation type="journal article" date="2014" name="Int. J. Syst. Evol. Microbiol.">
        <title>Complete genome sequence of Corynebacterium casei LMG S-19264T (=DSM 44701T), isolated from a smear-ripened cheese.</title>
        <authorList>
            <consortium name="US DOE Joint Genome Institute (JGI-PGF)"/>
            <person name="Walter F."/>
            <person name="Albersmeier A."/>
            <person name="Kalinowski J."/>
            <person name="Ruckert C."/>
        </authorList>
    </citation>
    <scope>NUCLEOTIDE SEQUENCE</scope>
    <source>
        <strain evidence="3">CGMCC 1.7081</strain>
    </source>
</reference>
<dbReference type="InterPro" id="IPR007921">
    <property type="entry name" value="CHAP_dom"/>
</dbReference>
<gene>
    <name evidence="3" type="ORF">GCM10010961_28650</name>
</gene>
<name>A0A8J3H9N8_9RHOB</name>
<feature type="chain" id="PRO_5035223113" description="Peptidase C51 domain-containing protein" evidence="1">
    <location>
        <begin position="28"/>
        <end position="177"/>
    </location>
</feature>
<dbReference type="PROSITE" id="PS51257">
    <property type="entry name" value="PROKAR_LIPOPROTEIN"/>
    <property type="match status" value="1"/>
</dbReference>
<dbReference type="Gene3D" id="3.90.1720.10">
    <property type="entry name" value="endopeptidase domain like (from Nostoc punctiforme)"/>
    <property type="match status" value="1"/>
</dbReference>
<protein>
    <recommendedName>
        <fullName evidence="2">Peptidase C51 domain-containing protein</fullName>
    </recommendedName>
</protein>
<dbReference type="Pfam" id="PF05257">
    <property type="entry name" value="CHAP"/>
    <property type="match status" value="1"/>
</dbReference>
<evidence type="ECO:0000313" key="4">
    <source>
        <dbReference type="Proteomes" id="UP000611500"/>
    </source>
</evidence>
<comment type="caution">
    <text evidence="3">The sequence shown here is derived from an EMBL/GenBank/DDBJ whole genome shotgun (WGS) entry which is preliminary data.</text>
</comment>
<dbReference type="InterPro" id="IPR038765">
    <property type="entry name" value="Papain-like_cys_pep_sf"/>
</dbReference>
<reference evidence="3" key="2">
    <citation type="submission" date="2020-09" db="EMBL/GenBank/DDBJ databases">
        <authorList>
            <person name="Sun Q."/>
            <person name="Zhou Y."/>
        </authorList>
    </citation>
    <scope>NUCLEOTIDE SEQUENCE</scope>
    <source>
        <strain evidence="3">CGMCC 1.7081</strain>
    </source>
</reference>
<dbReference type="SUPFAM" id="SSF54001">
    <property type="entry name" value="Cysteine proteinases"/>
    <property type="match status" value="1"/>
</dbReference>
<feature type="signal peptide" evidence="1">
    <location>
        <begin position="1"/>
        <end position="27"/>
    </location>
</feature>
<keyword evidence="1" id="KW-0732">Signal</keyword>
<dbReference type="EMBL" id="BNAP01000014">
    <property type="protein sequence ID" value="GHG95158.1"/>
    <property type="molecule type" value="Genomic_DNA"/>
</dbReference>
<dbReference type="RefSeq" id="WP_035366750.1">
    <property type="nucleotide sequence ID" value="NZ_BNAP01000014.1"/>
</dbReference>
<dbReference type="Proteomes" id="UP000611500">
    <property type="component" value="Unassembled WGS sequence"/>
</dbReference>
<feature type="domain" description="Peptidase C51" evidence="2">
    <location>
        <begin position="33"/>
        <end position="155"/>
    </location>
</feature>
<proteinExistence type="predicted"/>
<organism evidence="3 4">
    <name type="scientific">Pseudodonghicola xiamenensis</name>
    <dbReference type="NCBI Taxonomy" id="337702"/>
    <lineage>
        <taxon>Bacteria</taxon>
        <taxon>Pseudomonadati</taxon>
        <taxon>Pseudomonadota</taxon>
        <taxon>Alphaproteobacteria</taxon>
        <taxon>Rhodobacterales</taxon>
        <taxon>Paracoccaceae</taxon>
        <taxon>Pseudodonghicola</taxon>
    </lineage>
</organism>